<dbReference type="Gene3D" id="1.20.272.10">
    <property type="match status" value="1"/>
</dbReference>
<dbReference type="Pfam" id="PF00004">
    <property type="entry name" value="AAA"/>
    <property type="match status" value="1"/>
</dbReference>
<name>A0A077M4C5_9MICO</name>
<dbReference type="Gene3D" id="1.10.8.60">
    <property type="match status" value="1"/>
</dbReference>
<dbReference type="PANTHER" id="PTHR13779">
    <property type="entry name" value="WERNER HELICASE-INTERACTING PROTEIN 1 FAMILY MEMBER"/>
    <property type="match status" value="1"/>
</dbReference>
<dbReference type="GO" id="GO:0008047">
    <property type="term" value="F:enzyme activator activity"/>
    <property type="evidence" value="ECO:0007669"/>
    <property type="project" value="TreeGrafter"/>
</dbReference>
<dbReference type="InterPro" id="IPR032423">
    <property type="entry name" value="AAA_assoc_2"/>
</dbReference>
<dbReference type="GO" id="GO:0006261">
    <property type="term" value="P:DNA-templated DNA replication"/>
    <property type="evidence" value="ECO:0007669"/>
    <property type="project" value="TreeGrafter"/>
</dbReference>
<dbReference type="Proteomes" id="UP000035721">
    <property type="component" value="Unassembled WGS sequence"/>
</dbReference>
<evidence type="ECO:0000313" key="6">
    <source>
        <dbReference type="Proteomes" id="UP000035721"/>
    </source>
</evidence>
<comment type="caution">
    <text evidence="5">The sequence shown here is derived from an EMBL/GenBank/DDBJ whole genome shotgun (WGS) entry which is preliminary data.</text>
</comment>
<dbReference type="InterPro" id="IPR027417">
    <property type="entry name" value="P-loop_NTPase"/>
</dbReference>
<dbReference type="InterPro" id="IPR003593">
    <property type="entry name" value="AAA+_ATPase"/>
</dbReference>
<keyword evidence="6" id="KW-1185">Reference proteome</keyword>
<dbReference type="FunFam" id="1.20.272.10:FF:000001">
    <property type="entry name" value="Putative AAA family ATPase"/>
    <property type="match status" value="1"/>
</dbReference>
<accession>A0A077M4C5</accession>
<dbReference type="FunFam" id="3.40.50.300:FF:000345">
    <property type="entry name" value="AAA family ATPase"/>
    <property type="match status" value="1"/>
</dbReference>
<dbReference type="PANTHER" id="PTHR13779:SF7">
    <property type="entry name" value="ATPASE WRNIP1"/>
    <property type="match status" value="1"/>
</dbReference>
<dbReference type="GO" id="GO:0005524">
    <property type="term" value="F:ATP binding"/>
    <property type="evidence" value="ECO:0007669"/>
    <property type="project" value="UniProtKB-KW"/>
</dbReference>
<dbReference type="GO" id="GO:0003677">
    <property type="term" value="F:DNA binding"/>
    <property type="evidence" value="ECO:0007669"/>
    <property type="project" value="InterPro"/>
</dbReference>
<evidence type="ECO:0000256" key="3">
    <source>
        <dbReference type="ARBA" id="ARBA00022840"/>
    </source>
</evidence>
<keyword evidence="2" id="KW-0547">Nucleotide-binding</keyword>
<organism evidence="5 6">
    <name type="scientific">Nostocoides japonicum T1-X7</name>
    <dbReference type="NCBI Taxonomy" id="1194083"/>
    <lineage>
        <taxon>Bacteria</taxon>
        <taxon>Bacillati</taxon>
        <taxon>Actinomycetota</taxon>
        <taxon>Actinomycetes</taxon>
        <taxon>Micrococcales</taxon>
        <taxon>Intrasporangiaceae</taxon>
        <taxon>Nostocoides</taxon>
    </lineage>
</organism>
<dbReference type="Gene3D" id="1.10.3710.10">
    <property type="entry name" value="DNA polymerase III clamp loader subunits, C-terminal domain"/>
    <property type="match status" value="1"/>
</dbReference>
<dbReference type="GO" id="GO:0000731">
    <property type="term" value="P:DNA synthesis involved in DNA repair"/>
    <property type="evidence" value="ECO:0007669"/>
    <property type="project" value="TreeGrafter"/>
</dbReference>
<gene>
    <name evidence="5" type="ORF">BN12_670004</name>
</gene>
<evidence type="ECO:0000313" key="5">
    <source>
        <dbReference type="EMBL" id="CCH79952.1"/>
    </source>
</evidence>
<dbReference type="SMART" id="SM00382">
    <property type="entry name" value="AAA"/>
    <property type="match status" value="1"/>
</dbReference>
<evidence type="ECO:0000259" key="4">
    <source>
        <dbReference type="SMART" id="SM00382"/>
    </source>
</evidence>
<dbReference type="InterPro" id="IPR008921">
    <property type="entry name" value="DNA_pol3_clamp-load_cplx_C"/>
</dbReference>
<dbReference type="CDD" id="cd00009">
    <property type="entry name" value="AAA"/>
    <property type="match status" value="1"/>
</dbReference>
<comment type="similarity">
    <text evidence="1">Belongs to the AAA ATPase family. RarA/MGS1/WRNIP1 subfamily.</text>
</comment>
<dbReference type="GO" id="GO:0016887">
    <property type="term" value="F:ATP hydrolysis activity"/>
    <property type="evidence" value="ECO:0007669"/>
    <property type="project" value="InterPro"/>
</dbReference>
<dbReference type="AlphaFoldDB" id="A0A077M4C5"/>
<dbReference type="SUPFAM" id="SSF52540">
    <property type="entry name" value="P-loop containing nucleoside triphosphate hydrolases"/>
    <property type="match status" value="1"/>
</dbReference>
<evidence type="ECO:0000256" key="1">
    <source>
        <dbReference type="ARBA" id="ARBA00008959"/>
    </source>
</evidence>
<evidence type="ECO:0000256" key="2">
    <source>
        <dbReference type="ARBA" id="ARBA00022741"/>
    </source>
</evidence>
<dbReference type="SUPFAM" id="SSF48019">
    <property type="entry name" value="post-AAA+ oligomerization domain-like"/>
    <property type="match status" value="1"/>
</dbReference>
<sequence>MAGTDEQDLFAAAGEGARNPAVVPPLAVRMRPRSLEEVRGQGAVLRPGSPLRRLVEGASGSAGPVSAILWGPPGTGKTTLAHLVATAADREFVELSAVTAGVKDVRAVMDRAARTRDLHGRQTVLFLDEIHRFTKAQQDALLPGVENRVVILVAATTENPSFSVISPLLSRSMLITLEPLSDEELADVVAAAVADERGLDGRYAMEEAATAYVVRIAGGDARRALTTLEAAAGVAEDAVTLGEERPESLEVTLAHVEQAVAHAAVRYDRAGDQHYDVASALIKSMRGSDVDAALHYLARMLEAGEDPRFIARRIVIAASEDVGMADPTALQTAVAALHAVAQIGMPEARIILAQAIVHNALAPKSNAAYLGIGAAIADVRAGKGGPVPVHLRGSGYAGAARLGHGEGYVYAHDEPDAVASQQYLPDDLQGRTDYYRPTDRGFEERLRPRWEWLKGRLGR</sequence>
<feature type="domain" description="AAA+ ATPase" evidence="4">
    <location>
        <begin position="63"/>
        <end position="184"/>
    </location>
</feature>
<dbReference type="GO" id="GO:0017116">
    <property type="term" value="F:single-stranded DNA helicase activity"/>
    <property type="evidence" value="ECO:0007669"/>
    <property type="project" value="TreeGrafter"/>
</dbReference>
<dbReference type="Pfam" id="PF16193">
    <property type="entry name" value="AAA_assoc_2"/>
    <property type="match status" value="1"/>
</dbReference>
<dbReference type="RefSeq" id="WP_048551941.1">
    <property type="nucleotide sequence ID" value="NZ_HF570958.1"/>
</dbReference>
<protein>
    <recommendedName>
        <fullName evidence="4">AAA+ ATPase domain-containing protein</fullName>
    </recommendedName>
</protein>
<dbReference type="InterPro" id="IPR051314">
    <property type="entry name" value="AAA_ATPase_RarA/MGS1/WRNIP1"/>
</dbReference>
<dbReference type="FunFam" id="1.10.3710.10:FF:000003">
    <property type="entry name" value="ATPase, AAA family protein"/>
    <property type="match status" value="1"/>
</dbReference>
<dbReference type="InterPro" id="IPR021886">
    <property type="entry name" value="MgsA_C"/>
</dbReference>
<reference evidence="5 6" key="1">
    <citation type="journal article" date="2013" name="ISME J.">
        <title>A metabolic model for members of the genus Tetrasphaera involved in enhanced biological phosphorus removal.</title>
        <authorList>
            <person name="Kristiansen R."/>
            <person name="Nguyen H.T.T."/>
            <person name="Saunders A.M."/>
            <person name="Nielsen J.L."/>
            <person name="Wimmer R."/>
            <person name="Le V.Q."/>
            <person name="McIlroy S.J."/>
            <person name="Petrovski S."/>
            <person name="Seviour R.J."/>
            <person name="Calteau A."/>
            <person name="Nielsen K.L."/>
            <person name="Nielsen P.H."/>
        </authorList>
    </citation>
    <scope>NUCLEOTIDE SEQUENCE [LARGE SCALE GENOMIC DNA]</scope>
    <source>
        <strain evidence="5 6">T1-X7</strain>
    </source>
</reference>
<dbReference type="Gene3D" id="3.40.50.300">
    <property type="entry name" value="P-loop containing nucleotide triphosphate hydrolases"/>
    <property type="match status" value="1"/>
</dbReference>
<dbReference type="Pfam" id="PF12002">
    <property type="entry name" value="MgsA_C"/>
    <property type="match status" value="1"/>
</dbReference>
<dbReference type="EMBL" id="CAJB01000400">
    <property type="protein sequence ID" value="CCH79952.1"/>
    <property type="molecule type" value="Genomic_DNA"/>
</dbReference>
<keyword evidence="3" id="KW-0067">ATP-binding</keyword>
<dbReference type="InterPro" id="IPR003959">
    <property type="entry name" value="ATPase_AAA_core"/>
</dbReference>
<dbReference type="CDD" id="cd18139">
    <property type="entry name" value="HLD_clamp_RarA"/>
    <property type="match status" value="1"/>
</dbReference>
<proteinExistence type="inferred from homology"/>
<dbReference type="STRING" id="1194083.BN12_670004"/>